<organism evidence="1">
    <name type="scientific">Streptomyces clavuligerus</name>
    <dbReference type="NCBI Taxonomy" id="1901"/>
    <lineage>
        <taxon>Bacteria</taxon>
        <taxon>Bacillati</taxon>
        <taxon>Actinomycetota</taxon>
        <taxon>Actinomycetes</taxon>
        <taxon>Kitasatosporales</taxon>
        <taxon>Streptomycetaceae</taxon>
        <taxon>Streptomyces</taxon>
    </lineage>
</organism>
<dbReference type="AlphaFoldDB" id="Q6TMW5"/>
<dbReference type="RefSeq" id="WP_003954281.1">
    <property type="nucleotide sequence ID" value="NZ_CM001017.1"/>
</dbReference>
<accession>Q6TMW5</accession>
<keyword evidence="1" id="KW-0614">Plasmid</keyword>
<proteinExistence type="predicted"/>
<gene>
    <name evidence="1" type="ORF">pSCL2.1.68.6</name>
</gene>
<evidence type="ECO:0000313" key="1">
    <source>
        <dbReference type="EMBL" id="AAQ93507.1"/>
    </source>
</evidence>
<reference evidence="1" key="1">
    <citation type="submission" date="2003-09" db="EMBL/GenBank/DDBJ databases">
        <title>Characterization of pSCL2, a giant linear plasmid in Streptomyces clavuligerus.</title>
        <authorList>
            <person name="Wu W."/>
            <person name="Roy K.L."/>
        </authorList>
    </citation>
    <scope>NUCLEOTIDE SEQUENCE</scope>
    <source>
        <plasmid evidence="1">pSCL2</plasmid>
    </source>
</reference>
<geneLocation type="plasmid" evidence="1">
    <name>pSCL2</name>
</geneLocation>
<sequence length="466" mass="51604">MYRIRPVANGSSTDHPVPGLPFINDGRLPLDNPEAIERTGRDQGEGLWGRTDRTRDGGWVAFTTEPKNPAFCWAVFRHPPFGRTVLLIHNRDLGGLHRVWMHIQEGFLHRHGGYWWDGTHWHRPGQVTDRAYERNDARRVRGAVTITAAGLLEAHAGPGRAALATIAGFTAPERPVPNWTDHLARWAQLRAARPDALPLRDCVVDLRAPELEPGRLVDLTGLAASAGIATEEVPDPRYSANKLPEPQHQDQDDAMWWSLPVAEDWAENRRQTEGPRALLSATTVYGTVQPAGLVADHDRLRGLFNQGLTRKRPRSGRLRPPYLKGGLAQEAADDLAWTAASSLMDGDDQGFIPHGPLRDVLVNAVVGSIADDVRRGHGQREDGHDLSDLLLSTVRLLAWYLQRRPEDAAEIFGEICLEARVTYSVPPAAVGSLLHRCLYVDSGFDKDTTNTLMRMALPPSARDDTP</sequence>
<accession>B5GR64</accession>
<name>Q6TMW5_STRCL</name>
<protein>
    <submittedName>
        <fullName evidence="1">Uncharacterized protein</fullName>
    </submittedName>
</protein>
<dbReference type="EMBL" id="AY392410">
    <property type="protein sequence ID" value="AAQ93507.1"/>
    <property type="molecule type" value="Genomic_DNA"/>
</dbReference>